<feature type="compositionally biased region" description="Polar residues" evidence="1">
    <location>
        <begin position="388"/>
        <end position="404"/>
    </location>
</feature>
<gene>
    <name evidence="3" type="ORF">FCM35_KLT08150</name>
</gene>
<dbReference type="PANTHER" id="PTHR31928">
    <property type="entry name" value="EXPRESSED PROTEIN"/>
    <property type="match status" value="1"/>
</dbReference>
<dbReference type="AlphaFoldDB" id="A0A833VHI4"/>
<feature type="compositionally biased region" description="Low complexity" evidence="1">
    <location>
        <begin position="364"/>
        <end position="377"/>
    </location>
</feature>
<dbReference type="InterPro" id="IPR010341">
    <property type="entry name" value="DUF936_pln"/>
</dbReference>
<dbReference type="Pfam" id="PF06075">
    <property type="entry name" value="DUF936"/>
    <property type="match status" value="1"/>
</dbReference>
<dbReference type="PANTHER" id="PTHR31928:SF2">
    <property type="entry name" value="EXPRESSED PROTEIN"/>
    <property type="match status" value="1"/>
</dbReference>
<protein>
    <recommendedName>
        <fullName evidence="2">DUF936 domain-containing protein</fullName>
    </recommendedName>
</protein>
<comment type="caution">
    <text evidence="3">The sequence shown here is derived from an EMBL/GenBank/DDBJ whole genome shotgun (WGS) entry which is preliminary data.</text>
</comment>
<evidence type="ECO:0000313" key="3">
    <source>
        <dbReference type="EMBL" id="KAF3326520.1"/>
    </source>
</evidence>
<dbReference type="Proteomes" id="UP000623129">
    <property type="component" value="Unassembled WGS sequence"/>
</dbReference>
<reference evidence="3" key="1">
    <citation type="submission" date="2020-01" db="EMBL/GenBank/DDBJ databases">
        <title>Genome sequence of Kobresia littledalei, the first chromosome-level genome in the family Cyperaceae.</title>
        <authorList>
            <person name="Qu G."/>
        </authorList>
    </citation>
    <scope>NUCLEOTIDE SEQUENCE</scope>
    <source>
        <strain evidence="3">C.B.Clarke</strain>
        <tissue evidence="3">Leaf</tissue>
    </source>
</reference>
<accession>A0A833VHI4</accession>
<feature type="compositionally biased region" description="Basic and acidic residues" evidence="1">
    <location>
        <begin position="321"/>
        <end position="355"/>
    </location>
</feature>
<name>A0A833VHI4_9POAL</name>
<dbReference type="InterPro" id="IPR048297">
    <property type="entry name" value="DUF936_dom_pln"/>
</dbReference>
<proteinExistence type="predicted"/>
<evidence type="ECO:0000313" key="4">
    <source>
        <dbReference type="Proteomes" id="UP000623129"/>
    </source>
</evidence>
<feature type="region of interest" description="Disordered" evidence="1">
    <location>
        <begin position="306"/>
        <end position="444"/>
    </location>
</feature>
<organism evidence="3 4">
    <name type="scientific">Carex littledalei</name>
    <dbReference type="NCBI Taxonomy" id="544730"/>
    <lineage>
        <taxon>Eukaryota</taxon>
        <taxon>Viridiplantae</taxon>
        <taxon>Streptophyta</taxon>
        <taxon>Embryophyta</taxon>
        <taxon>Tracheophyta</taxon>
        <taxon>Spermatophyta</taxon>
        <taxon>Magnoliopsida</taxon>
        <taxon>Liliopsida</taxon>
        <taxon>Poales</taxon>
        <taxon>Cyperaceae</taxon>
        <taxon>Cyperoideae</taxon>
        <taxon>Cariceae</taxon>
        <taxon>Carex</taxon>
        <taxon>Carex subgen. Euthyceras</taxon>
    </lineage>
</organism>
<evidence type="ECO:0000259" key="2">
    <source>
        <dbReference type="Pfam" id="PF06075"/>
    </source>
</evidence>
<evidence type="ECO:0000256" key="1">
    <source>
        <dbReference type="SAM" id="MobiDB-lite"/>
    </source>
</evidence>
<dbReference type="EMBL" id="SWLB01000018">
    <property type="protein sequence ID" value="KAF3326520.1"/>
    <property type="molecule type" value="Genomic_DNA"/>
</dbReference>
<keyword evidence="4" id="KW-1185">Reference proteome</keyword>
<sequence>MFLPYRVSFTVLGNICCEILLGICTTVDIPRGGNQTGRDGLGLGSSLFDWSSLTSENCLVLDHVRISDGFESGRVGLVILIRSDFATSKRNGLRIWICWKVSFKVIEEVNPAEMNNSKKTYIYLTRSIKAMASLTPGVLIKLLKNINSDTKICGEYRSILLQVISIVPALTGSELFPDHGFFIKVSDSSHCTYVSLSKEDNELIFSNKLQLGQFIYVDKVEARIPVPVLVGVRPVPGRNACVGNPKDLMHMSTATGLPEMFKSNELNPETQKENPAKRVIIKEQKQIVASRYMNGITKNSAVISETNGDDEKVGDGAVNGNKERASFNKGKQEERSSPEREKENPQKKVVMREQKGAVTSRYLNGISGNNGKNSGGNVEAGNGEDQRPSSGGSSGPNEVNNRRATPSRVKPEAKSQHCRIALVRPLPHHFRPTYPKSDNKISQN</sequence>
<feature type="domain" description="DUF936" evidence="2">
    <location>
        <begin position="134"/>
        <end position="249"/>
    </location>
</feature>
<dbReference type="OrthoDB" id="773154at2759"/>